<name>A0ABR8MFD1_9ACTN</name>
<comment type="caution">
    <text evidence="1">The sequence shown here is derived from an EMBL/GenBank/DDBJ whole genome shotgun (WGS) entry which is preliminary data.</text>
</comment>
<sequence length="216" mass="22516">MRALIVAKAPVAGRVKTRLGAVIGDDLAADLAAAALLDTIEACTRAGAVGHVSLAGDLADAVRGEEIGAALTGWTITAQRGAGFAERLVNAHADAGHGAVVQVGMDTPQITPAGLASVAEGLVDHDAVLAPATDGGWWALARRDPDVVRHLVDVEMSTDRTFVDTWEALERAGCRVGHGVEISDVDTVEDADRVADLAPQTRFADMWRTSRVRGAR</sequence>
<dbReference type="PANTHER" id="PTHR36529">
    <property type="entry name" value="SLL1095 PROTEIN"/>
    <property type="match status" value="1"/>
</dbReference>
<reference evidence="1 2" key="1">
    <citation type="submission" date="2020-09" db="EMBL/GenBank/DDBJ databases">
        <title>novel species in genus Nocardioides.</title>
        <authorList>
            <person name="Zhang G."/>
        </authorList>
    </citation>
    <scope>NUCLEOTIDE SEQUENCE [LARGE SCALE GENOMIC DNA]</scope>
    <source>
        <strain evidence="1 2">19197</strain>
    </source>
</reference>
<keyword evidence="2" id="KW-1185">Reference proteome</keyword>
<dbReference type="EMBL" id="JACXYY010000003">
    <property type="protein sequence ID" value="MBD3914788.1"/>
    <property type="molecule type" value="Genomic_DNA"/>
</dbReference>
<dbReference type="RefSeq" id="WP_191199089.1">
    <property type="nucleotide sequence ID" value="NZ_BAAAPA010000004.1"/>
</dbReference>
<protein>
    <submittedName>
        <fullName evidence="1">DUF2064 domain-containing protein</fullName>
    </submittedName>
</protein>
<dbReference type="Proteomes" id="UP000649289">
    <property type="component" value="Unassembled WGS sequence"/>
</dbReference>
<organism evidence="1 2">
    <name type="scientific">Nocardioides hwasunensis</name>
    <dbReference type="NCBI Taxonomy" id="397258"/>
    <lineage>
        <taxon>Bacteria</taxon>
        <taxon>Bacillati</taxon>
        <taxon>Actinomycetota</taxon>
        <taxon>Actinomycetes</taxon>
        <taxon>Propionibacteriales</taxon>
        <taxon>Nocardioidaceae</taxon>
        <taxon>Nocardioides</taxon>
    </lineage>
</organism>
<proteinExistence type="predicted"/>
<dbReference type="InterPro" id="IPR018641">
    <property type="entry name" value="Trfase_1_rSAM/seldom-assoc"/>
</dbReference>
<dbReference type="SUPFAM" id="SSF53448">
    <property type="entry name" value="Nucleotide-diphospho-sugar transferases"/>
    <property type="match status" value="1"/>
</dbReference>
<evidence type="ECO:0000313" key="2">
    <source>
        <dbReference type="Proteomes" id="UP000649289"/>
    </source>
</evidence>
<dbReference type="InterPro" id="IPR029044">
    <property type="entry name" value="Nucleotide-diphossugar_trans"/>
</dbReference>
<dbReference type="Pfam" id="PF09837">
    <property type="entry name" value="DUF2064"/>
    <property type="match status" value="1"/>
</dbReference>
<gene>
    <name evidence="1" type="ORF">IEZ25_09195</name>
</gene>
<dbReference type="Gene3D" id="3.90.550.10">
    <property type="entry name" value="Spore Coat Polysaccharide Biosynthesis Protein SpsA, Chain A"/>
    <property type="match status" value="1"/>
</dbReference>
<dbReference type="PANTHER" id="PTHR36529:SF1">
    <property type="entry name" value="GLYCOSYLTRANSFERASE"/>
    <property type="match status" value="1"/>
</dbReference>
<evidence type="ECO:0000313" key="1">
    <source>
        <dbReference type="EMBL" id="MBD3914788.1"/>
    </source>
</evidence>
<accession>A0ABR8MFD1</accession>